<proteinExistence type="predicted"/>
<name>A0AC35GXS1_9BILA</name>
<evidence type="ECO:0000313" key="1">
    <source>
        <dbReference type="Proteomes" id="UP000887580"/>
    </source>
</evidence>
<accession>A0AC35GXS1</accession>
<evidence type="ECO:0000313" key="2">
    <source>
        <dbReference type="WBParaSite" id="PS1159_v2.g9699.t1"/>
    </source>
</evidence>
<dbReference type="WBParaSite" id="PS1159_v2.g9699.t1">
    <property type="protein sequence ID" value="PS1159_v2.g9699.t1"/>
    <property type="gene ID" value="PS1159_v2.g9699"/>
</dbReference>
<sequence length="78" mass="8597">MKSDQPKTVGEAKKIVQQLQREKNISRAPVSFVIEDLVKSVQAAQKDDPLYKGEVKENPYDPTVKIGLGGCLSVRISV</sequence>
<reference evidence="2" key="1">
    <citation type="submission" date="2022-11" db="UniProtKB">
        <authorList>
            <consortium name="WormBaseParasite"/>
        </authorList>
    </citation>
    <scope>IDENTIFICATION</scope>
</reference>
<dbReference type="Proteomes" id="UP000887580">
    <property type="component" value="Unplaced"/>
</dbReference>
<protein>
    <submittedName>
        <fullName evidence="2">G protein gamma domain-containing protein</fullName>
    </submittedName>
</protein>
<organism evidence="1 2">
    <name type="scientific">Panagrolaimus sp. PS1159</name>
    <dbReference type="NCBI Taxonomy" id="55785"/>
    <lineage>
        <taxon>Eukaryota</taxon>
        <taxon>Metazoa</taxon>
        <taxon>Ecdysozoa</taxon>
        <taxon>Nematoda</taxon>
        <taxon>Chromadorea</taxon>
        <taxon>Rhabditida</taxon>
        <taxon>Tylenchina</taxon>
        <taxon>Panagrolaimomorpha</taxon>
        <taxon>Panagrolaimoidea</taxon>
        <taxon>Panagrolaimidae</taxon>
        <taxon>Panagrolaimus</taxon>
    </lineage>
</organism>